<dbReference type="EMBL" id="KB742735">
    <property type="protein sequence ID" value="EOB04922.1"/>
    <property type="molecule type" value="Genomic_DNA"/>
</dbReference>
<evidence type="ECO:0000313" key="1">
    <source>
        <dbReference type="EMBL" id="EOB04922.1"/>
    </source>
</evidence>
<keyword evidence="2" id="KW-1185">Reference proteome</keyword>
<organism evidence="1 2">
    <name type="scientific">Anas platyrhynchos</name>
    <name type="common">Mallard</name>
    <name type="synonym">Anas boschas</name>
    <dbReference type="NCBI Taxonomy" id="8839"/>
    <lineage>
        <taxon>Eukaryota</taxon>
        <taxon>Metazoa</taxon>
        <taxon>Chordata</taxon>
        <taxon>Craniata</taxon>
        <taxon>Vertebrata</taxon>
        <taxon>Euteleostomi</taxon>
        <taxon>Archelosauria</taxon>
        <taxon>Archosauria</taxon>
        <taxon>Dinosauria</taxon>
        <taxon>Saurischia</taxon>
        <taxon>Theropoda</taxon>
        <taxon>Coelurosauria</taxon>
        <taxon>Aves</taxon>
        <taxon>Neognathae</taxon>
        <taxon>Galloanserae</taxon>
        <taxon>Anseriformes</taxon>
        <taxon>Anatidae</taxon>
        <taxon>Anatinae</taxon>
        <taxon>Anas</taxon>
    </lineage>
</organism>
<sequence>MPPPQGCLSNIQHPRPCTSRRVALLYTHRKAVQNHEHYELCSAGDPKQGWNLSQSTDLTERGLCKRSDKPSVLRRPHPAFLQLCARFTCTPVTVLSCFWRSRDKKNQQARTRCLSSATGSNCPGVLAQAGHTTSCSGASSGQEKHGEDFPTASIIFIPGPRCPAFSEHSSSSTNFQSALPRRWKNAGKRQQVHAGLKQQKEECWRTFPGQCSIVSQGEVGQRCKAFCSAVLLTCLGPEVSQESSAGSAPGSFRGHRFLQVIVQASPTESALLILCKTTRCGIAVTGQPRRSHLTDPPAWINSRRCLKPVSSKKRCEYYKKEKLRPSTSKSTVNHMHQHASDRLTVDVGTPFGCPLNMRSLL</sequence>
<protein>
    <submittedName>
        <fullName evidence="1">Uncharacterized protein</fullName>
    </submittedName>
</protein>
<dbReference type="Proteomes" id="UP000296049">
    <property type="component" value="Unassembled WGS sequence"/>
</dbReference>
<evidence type="ECO:0000313" key="2">
    <source>
        <dbReference type="Proteomes" id="UP000296049"/>
    </source>
</evidence>
<gene>
    <name evidence="1" type="ORF">Anapl_13864</name>
</gene>
<accession>R0K5C0</accession>
<name>R0K5C0_ANAPL</name>
<proteinExistence type="predicted"/>
<dbReference type="AlphaFoldDB" id="R0K5C0"/>
<reference evidence="2" key="1">
    <citation type="journal article" date="2013" name="Nat. Genet.">
        <title>The duck genome and transcriptome provide insight into an avian influenza virus reservoir species.</title>
        <authorList>
            <person name="Huang Y."/>
            <person name="Li Y."/>
            <person name="Burt D.W."/>
            <person name="Chen H."/>
            <person name="Zhang Y."/>
            <person name="Qian W."/>
            <person name="Kim H."/>
            <person name="Gan S."/>
            <person name="Zhao Y."/>
            <person name="Li J."/>
            <person name="Yi K."/>
            <person name="Feng H."/>
            <person name="Zhu P."/>
            <person name="Li B."/>
            <person name="Liu Q."/>
            <person name="Fairley S."/>
            <person name="Magor K.E."/>
            <person name="Du Z."/>
            <person name="Hu X."/>
            <person name="Goodman L."/>
            <person name="Tafer H."/>
            <person name="Vignal A."/>
            <person name="Lee T."/>
            <person name="Kim K.W."/>
            <person name="Sheng Z."/>
            <person name="An Y."/>
            <person name="Searle S."/>
            <person name="Herrero J."/>
            <person name="Groenen M.A."/>
            <person name="Crooijmans R.P."/>
            <person name="Faraut T."/>
            <person name="Cai Q."/>
            <person name="Webster R.G."/>
            <person name="Aldridge J.R."/>
            <person name="Warren W.C."/>
            <person name="Bartschat S."/>
            <person name="Kehr S."/>
            <person name="Marz M."/>
            <person name="Stadler P.F."/>
            <person name="Smith J."/>
            <person name="Kraus R.H."/>
            <person name="Zhao Y."/>
            <person name="Ren L."/>
            <person name="Fei J."/>
            <person name="Morisson M."/>
            <person name="Kaiser P."/>
            <person name="Griffin D.K."/>
            <person name="Rao M."/>
            <person name="Pitel F."/>
            <person name="Wang J."/>
            <person name="Li N."/>
        </authorList>
    </citation>
    <scope>NUCLEOTIDE SEQUENCE [LARGE SCALE GENOMIC DNA]</scope>
</reference>